<evidence type="ECO:0000256" key="4">
    <source>
        <dbReference type="SAM" id="MobiDB-lite"/>
    </source>
</evidence>
<evidence type="ECO:0000313" key="7">
    <source>
        <dbReference type="Proteomes" id="UP000236740"/>
    </source>
</evidence>
<accession>A0A1H6CMV7</accession>
<dbReference type="Proteomes" id="UP000236740">
    <property type="component" value="Unassembled WGS sequence"/>
</dbReference>
<organism evidence="6 7">
    <name type="scientific">Halobellus limi</name>
    <dbReference type="NCBI Taxonomy" id="699433"/>
    <lineage>
        <taxon>Archaea</taxon>
        <taxon>Methanobacteriati</taxon>
        <taxon>Methanobacteriota</taxon>
        <taxon>Stenosarchaea group</taxon>
        <taxon>Halobacteria</taxon>
        <taxon>Halobacteriales</taxon>
        <taxon>Haloferacaceae</taxon>
        <taxon>Halobellus</taxon>
    </lineage>
</organism>
<dbReference type="AlphaFoldDB" id="A0A1H6CMV7"/>
<gene>
    <name evidence="5" type="ORF">DV707_14250</name>
    <name evidence="6" type="ORF">SAMN04488133_3572</name>
</gene>
<sequence length="366" mass="39414">MTRDSTTIDRRTALKLTGGVATSGLAGLAGCAGGTGGSGDSDGSTDGSGGTDDSEGSGDTATDSGGSEELTSIVHGATNGGTTGILTSVMTDQGFDEDHGFTLQAEGFASPPKVQQQLVFNEDIPTGYMGSIVATRMHSKGENPQLIGPYMLYHAYIVTRSDTDIEGPTDLAGKQISFASEAADAWLKFVVMLDEAHGVSRDQYEFVQAAPPAALSLLDKGELDAILTYEPLMTKALLQYDFETVFSPREAWREAEDLPLTTVDLAWTKEWYDANPDAGVSLAEAFIDTQQYLNENVDTVVEEYSDSIGLESQEQIDLAKERLVDIYPSEWDIEAFQESERLMVQKARDLGLIEAEPTDDIFNEVL</sequence>
<dbReference type="PROSITE" id="PS51257">
    <property type="entry name" value="PROKAR_LIPOPROTEIN"/>
    <property type="match status" value="1"/>
</dbReference>
<feature type="compositionally biased region" description="Low complexity" evidence="4">
    <location>
        <begin position="57"/>
        <end position="67"/>
    </location>
</feature>
<evidence type="ECO:0000256" key="1">
    <source>
        <dbReference type="ARBA" id="ARBA00004418"/>
    </source>
</evidence>
<dbReference type="PANTHER" id="PTHR30024">
    <property type="entry name" value="ALIPHATIC SULFONATES-BINDING PROTEIN-RELATED"/>
    <property type="match status" value="1"/>
</dbReference>
<dbReference type="OrthoDB" id="350662at2157"/>
<dbReference type="RefSeq" id="WP_103993105.1">
    <property type="nucleotide sequence ID" value="NZ_CP031311.1"/>
</dbReference>
<dbReference type="Proteomes" id="UP000296733">
    <property type="component" value="Chromosome"/>
</dbReference>
<evidence type="ECO:0000256" key="3">
    <source>
        <dbReference type="ARBA" id="ARBA00022729"/>
    </source>
</evidence>
<evidence type="ECO:0000313" key="5">
    <source>
        <dbReference type="EMBL" id="QCC48725.1"/>
    </source>
</evidence>
<evidence type="ECO:0000313" key="6">
    <source>
        <dbReference type="EMBL" id="SEG74238.1"/>
    </source>
</evidence>
<evidence type="ECO:0000313" key="8">
    <source>
        <dbReference type="Proteomes" id="UP000296733"/>
    </source>
</evidence>
<feature type="compositionally biased region" description="Gly residues" evidence="4">
    <location>
        <begin position="30"/>
        <end position="50"/>
    </location>
</feature>
<feature type="region of interest" description="Disordered" evidence="4">
    <location>
        <begin position="24"/>
        <end position="81"/>
    </location>
</feature>
<keyword evidence="7" id="KW-1185">Reference proteome</keyword>
<dbReference type="KEGG" id="hlm:DV707_14250"/>
<dbReference type="Gene3D" id="3.40.190.10">
    <property type="entry name" value="Periplasmic binding protein-like II"/>
    <property type="match status" value="2"/>
</dbReference>
<dbReference type="EMBL" id="FNVN01000008">
    <property type="protein sequence ID" value="SEG74238.1"/>
    <property type="molecule type" value="Genomic_DNA"/>
</dbReference>
<dbReference type="PANTHER" id="PTHR30024:SF47">
    <property type="entry name" value="TAURINE-BINDING PERIPLASMIC PROTEIN"/>
    <property type="match status" value="1"/>
</dbReference>
<reference evidence="5 8" key="2">
    <citation type="journal article" date="2019" name="Nat. Commun.">
        <title>A new type of DNA phosphorothioation-based antiviral system in archaea.</title>
        <authorList>
            <person name="Xiong L."/>
            <person name="Liu S."/>
            <person name="Chen S."/>
            <person name="Xiao Y."/>
            <person name="Zhu B."/>
            <person name="Gao Y."/>
            <person name="Zhang Y."/>
            <person name="Chen B."/>
            <person name="Luo J."/>
            <person name="Deng Z."/>
            <person name="Chen X."/>
            <person name="Wang L."/>
            <person name="Chen S."/>
        </authorList>
    </citation>
    <scope>NUCLEOTIDE SEQUENCE [LARGE SCALE GENOMIC DNA]</scope>
    <source>
        <strain evidence="5 8">CGMCC 1.10331</strain>
    </source>
</reference>
<dbReference type="GO" id="GO:0042597">
    <property type="term" value="C:periplasmic space"/>
    <property type="evidence" value="ECO:0007669"/>
    <property type="project" value="UniProtKB-SubCell"/>
</dbReference>
<dbReference type="SUPFAM" id="SSF53850">
    <property type="entry name" value="Periplasmic binding protein-like II"/>
    <property type="match status" value="1"/>
</dbReference>
<evidence type="ECO:0000256" key="2">
    <source>
        <dbReference type="ARBA" id="ARBA00010742"/>
    </source>
</evidence>
<comment type="similarity">
    <text evidence="2">Belongs to the bacterial solute-binding protein SsuA/TauA family.</text>
</comment>
<keyword evidence="3" id="KW-0732">Signal</keyword>
<proteinExistence type="inferred from homology"/>
<dbReference type="EMBL" id="CP031311">
    <property type="protein sequence ID" value="QCC48725.1"/>
    <property type="molecule type" value="Genomic_DNA"/>
</dbReference>
<reference evidence="6 7" key="1">
    <citation type="submission" date="2016-10" db="EMBL/GenBank/DDBJ databases">
        <authorList>
            <person name="de Groot N.N."/>
        </authorList>
    </citation>
    <scope>NUCLEOTIDE SEQUENCE [LARGE SCALE GENOMIC DNA]</scope>
    <source>
        <strain evidence="6 7">CGMCC 1.10331</strain>
    </source>
</reference>
<name>A0A1H6CMV7_9EURY</name>
<dbReference type="GeneID" id="39859279"/>
<comment type="subcellular location">
    <subcellularLocation>
        <location evidence="1">Periplasm</location>
    </subcellularLocation>
</comment>
<protein>
    <submittedName>
        <fullName evidence="5">ABC transporter substrate-binding protein</fullName>
    </submittedName>
    <submittedName>
        <fullName evidence="6">ABC-type nitrate/sulfonate/bicarbonate transport system, substrate-binding protein</fullName>
    </submittedName>
</protein>
<dbReference type="Pfam" id="PF13379">
    <property type="entry name" value="NMT1_2"/>
    <property type="match status" value="1"/>
</dbReference>